<evidence type="ECO:0000313" key="2">
    <source>
        <dbReference type="EMBL" id="GIQ89112.1"/>
    </source>
</evidence>
<dbReference type="EMBL" id="BDIP01004699">
    <property type="protein sequence ID" value="GIQ89112.1"/>
    <property type="molecule type" value="Genomic_DNA"/>
</dbReference>
<keyword evidence="1" id="KW-0175">Coiled coil</keyword>
<keyword evidence="3" id="KW-1185">Reference proteome</keyword>
<dbReference type="Proteomes" id="UP000265618">
    <property type="component" value="Unassembled WGS sequence"/>
</dbReference>
<organism evidence="2 3">
    <name type="scientific">Kipferlia bialata</name>
    <dbReference type="NCBI Taxonomy" id="797122"/>
    <lineage>
        <taxon>Eukaryota</taxon>
        <taxon>Metamonada</taxon>
        <taxon>Carpediemonas-like organisms</taxon>
        <taxon>Kipferlia</taxon>
    </lineage>
</organism>
<gene>
    <name evidence="2" type="ORF">KIPB_011508</name>
</gene>
<comment type="caution">
    <text evidence="2">The sequence shown here is derived from an EMBL/GenBank/DDBJ whole genome shotgun (WGS) entry which is preliminary data.</text>
</comment>
<evidence type="ECO:0000256" key="1">
    <source>
        <dbReference type="SAM" id="Coils"/>
    </source>
</evidence>
<evidence type="ECO:0000313" key="3">
    <source>
        <dbReference type="Proteomes" id="UP000265618"/>
    </source>
</evidence>
<feature type="non-terminal residue" evidence="2">
    <location>
        <position position="1"/>
    </location>
</feature>
<name>A0A9K3GN71_9EUKA</name>
<accession>A0A9K3GN71</accession>
<proteinExistence type="predicted"/>
<sequence length="98" mass="10408">VLGGVERRDKDLSKAMTSTAEAFRLLSKELCKMGDMVIANAAELKKVNAKVTALEAENASLKARLIEGETRVARCVNRRAVGVCPLLPLPLADGSVSA</sequence>
<feature type="coiled-coil region" evidence="1">
    <location>
        <begin position="44"/>
        <end position="71"/>
    </location>
</feature>
<protein>
    <submittedName>
        <fullName evidence="2">Uncharacterized protein</fullName>
    </submittedName>
</protein>
<reference evidence="2 3" key="1">
    <citation type="journal article" date="2018" name="PLoS ONE">
        <title>The draft genome of Kipferlia bialata reveals reductive genome evolution in fornicate parasites.</title>
        <authorList>
            <person name="Tanifuji G."/>
            <person name="Takabayashi S."/>
            <person name="Kume K."/>
            <person name="Takagi M."/>
            <person name="Nakayama T."/>
            <person name="Kamikawa R."/>
            <person name="Inagaki Y."/>
            <person name="Hashimoto T."/>
        </authorList>
    </citation>
    <scope>NUCLEOTIDE SEQUENCE [LARGE SCALE GENOMIC DNA]</scope>
    <source>
        <strain evidence="2">NY0173</strain>
    </source>
</reference>
<dbReference type="AlphaFoldDB" id="A0A9K3GN71"/>